<accession>A0AAJ0HAG5</accession>
<comment type="caution">
    <text evidence="1">The sequence shown here is derived from an EMBL/GenBank/DDBJ whole genome shotgun (WGS) entry which is preliminary data.</text>
</comment>
<protein>
    <recommendedName>
        <fullName evidence="3">AAA+ ATPase domain-containing protein</fullName>
    </recommendedName>
</protein>
<dbReference type="EMBL" id="JAUIQD010000006">
    <property type="protein sequence ID" value="KAK3346014.1"/>
    <property type="molecule type" value="Genomic_DNA"/>
</dbReference>
<dbReference type="SUPFAM" id="SSF52540">
    <property type="entry name" value="P-loop containing nucleoside triphosphate hydrolases"/>
    <property type="match status" value="1"/>
</dbReference>
<dbReference type="Proteomes" id="UP001275084">
    <property type="component" value="Unassembled WGS sequence"/>
</dbReference>
<dbReference type="PANTHER" id="PTHR46082:SF6">
    <property type="entry name" value="AAA+ ATPASE DOMAIN-CONTAINING PROTEIN-RELATED"/>
    <property type="match status" value="1"/>
</dbReference>
<dbReference type="Pfam" id="PF13374">
    <property type="entry name" value="TPR_10"/>
    <property type="match status" value="1"/>
</dbReference>
<dbReference type="InterPro" id="IPR053137">
    <property type="entry name" value="NLR-like"/>
</dbReference>
<proteinExistence type="predicted"/>
<dbReference type="InterPro" id="IPR011990">
    <property type="entry name" value="TPR-like_helical_dom_sf"/>
</dbReference>
<evidence type="ECO:0000313" key="1">
    <source>
        <dbReference type="EMBL" id="KAK3346014.1"/>
    </source>
</evidence>
<evidence type="ECO:0008006" key="3">
    <source>
        <dbReference type="Google" id="ProtNLM"/>
    </source>
</evidence>
<dbReference type="PANTHER" id="PTHR46082">
    <property type="entry name" value="ATP/GTP-BINDING PROTEIN-RELATED"/>
    <property type="match status" value="1"/>
</dbReference>
<name>A0AAJ0HAG5_9PEZI</name>
<dbReference type="Gene3D" id="1.25.40.10">
    <property type="entry name" value="Tetratricopeptide repeat domain"/>
    <property type="match status" value="2"/>
</dbReference>
<dbReference type="AlphaFoldDB" id="A0AAJ0HAG5"/>
<dbReference type="SUPFAM" id="SSF48452">
    <property type="entry name" value="TPR-like"/>
    <property type="match status" value="2"/>
</dbReference>
<dbReference type="Gene3D" id="3.40.50.300">
    <property type="entry name" value="P-loop containing nucleotide triphosphate hydrolases"/>
    <property type="match status" value="1"/>
</dbReference>
<dbReference type="Pfam" id="PF13424">
    <property type="entry name" value="TPR_12"/>
    <property type="match status" value="1"/>
</dbReference>
<sequence>MSDLFSSLGASSLLRDLQAALATLERLNILVSEPEVTNLCEQIGDLVDIVLSFDNLATQERRHPTVHLKFRSAQALLHLQTLLSSTTAIIDECSALFIRPLQSNIEDLARTRDATGPSYIAPNDLVKEQSWYDEAYNGLRLLTEVLRVLFTAIDLLNHQHGVDDDAQSLEARSSTSTQLHFQISLVEQRLHLVDGRYDATTVRNAVEAARAVTVHIPPVPNQHFVIARPVRTYFTGRKAHLAKLEAAFRDPTRPIQQKFVIYGLSGSGKTELAFKFADEYRNKFWGVFFVDGSSKKNVSSSYTDIATLGGVEPNEKAAKNWLATRALPWLLIVDNVDGDEIDIEELLPQGTKGCVLITTRNPAHMTYGNVGDRYMELLPMEPDEAESLLIKAAEVRRPWPQLVVESAGSICRALGFLPLALVQAAKAMLSGICEWPDYLKFYDHQIERIRRTLHSRKRSSSRGRKLIDYDANSISVFSTYEILYESLQSSTKEKCQDAVELLHVFSYFHFQNIRLDVLINSAINPLREEEQQKMDDMQDRETQKKLAKPPRKPWAMVFRELRAFLNGKLSGPAPMPGVLRNRDGFGLMALEDEVNVRLRHALSVLIERSLVVRQDRATGRYSMHPLIHKWVRERPEMSTSLQALWCQVSITTLASSIQRPPHGDSPEECRTRRELLPHIRHVRECQVVIDRRLEQNLGAARAKAVWRPVWTAKKSYGRLQTDQDVRFSRVYAESGHFAEARELQERALEFVSARLGPDHPIAIRLSLLLTHTMWEMSEIDKATQRQRHARQLCINTWGEDHPLTLDVTDLLGSALYFKGRWAEATALHADNVQKMTKLYGEKHEKTLKSIRNLGRMYFRYMDYEKARSLYLKAWNGMREILGETHLETLTSLEDLATCCLRHDEEPEYAYIHRKEEVTQSHKDMLFVYEKRKELLGKEHPYTLLAILYLARLKSEGLGQHVEAEVMLREGIMVAERNVGKEHLAVLMAKNIYAEVLTSLKRFSEAEDLFKTLIDKKWYKDFADEDGDHPDRLSSLWFFTRCLEAQGKIEQTLEICDELIAGLTAIGGKGQGTRHVILTKTREKVARLREQVPKAHVERAVTGLSDVSSASPMILTPQSSRTSSFEVSTKPFLRSRVSAPVPSRLQVGLQEELAAGD</sequence>
<reference evidence="1" key="1">
    <citation type="journal article" date="2023" name="Mol. Phylogenet. Evol.">
        <title>Genome-scale phylogeny and comparative genomics of the fungal order Sordariales.</title>
        <authorList>
            <person name="Hensen N."/>
            <person name="Bonometti L."/>
            <person name="Westerberg I."/>
            <person name="Brannstrom I.O."/>
            <person name="Guillou S."/>
            <person name="Cros-Aarteil S."/>
            <person name="Calhoun S."/>
            <person name="Haridas S."/>
            <person name="Kuo A."/>
            <person name="Mondo S."/>
            <person name="Pangilinan J."/>
            <person name="Riley R."/>
            <person name="LaButti K."/>
            <person name="Andreopoulos B."/>
            <person name="Lipzen A."/>
            <person name="Chen C."/>
            <person name="Yan M."/>
            <person name="Daum C."/>
            <person name="Ng V."/>
            <person name="Clum A."/>
            <person name="Steindorff A."/>
            <person name="Ohm R.A."/>
            <person name="Martin F."/>
            <person name="Silar P."/>
            <person name="Natvig D.O."/>
            <person name="Lalanne C."/>
            <person name="Gautier V."/>
            <person name="Ament-Velasquez S.L."/>
            <person name="Kruys A."/>
            <person name="Hutchinson M.I."/>
            <person name="Powell A.J."/>
            <person name="Barry K."/>
            <person name="Miller A.N."/>
            <person name="Grigoriev I.V."/>
            <person name="Debuchy R."/>
            <person name="Gladieux P."/>
            <person name="Hiltunen Thoren M."/>
            <person name="Johannesson H."/>
        </authorList>
    </citation>
    <scope>NUCLEOTIDE SEQUENCE</scope>
    <source>
        <strain evidence="1">CBS 955.72</strain>
    </source>
</reference>
<reference evidence="1" key="2">
    <citation type="submission" date="2023-06" db="EMBL/GenBank/DDBJ databases">
        <authorList>
            <consortium name="Lawrence Berkeley National Laboratory"/>
            <person name="Haridas S."/>
            <person name="Hensen N."/>
            <person name="Bonometti L."/>
            <person name="Westerberg I."/>
            <person name="Brannstrom I.O."/>
            <person name="Guillou S."/>
            <person name="Cros-Aarteil S."/>
            <person name="Calhoun S."/>
            <person name="Kuo A."/>
            <person name="Mondo S."/>
            <person name="Pangilinan J."/>
            <person name="Riley R."/>
            <person name="Labutti K."/>
            <person name="Andreopoulos B."/>
            <person name="Lipzen A."/>
            <person name="Chen C."/>
            <person name="Yanf M."/>
            <person name="Daum C."/>
            <person name="Ng V."/>
            <person name="Clum A."/>
            <person name="Steindorff A."/>
            <person name="Ohm R."/>
            <person name="Martin F."/>
            <person name="Silar P."/>
            <person name="Natvig D."/>
            <person name="Lalanne C."/>
            <person name="Gautier V."/>
            <person name="Ament-Velasquez S.L."/>
            <person name="Kruys A."/>
            <person name="Hutchinson M.I."/>
            <person name="Powell A.J."/>
            <person name="Barry K."/>
            <person name="Miller A.N."/>
            <person name="Grigoriev I.V."/>
            <person name="Debuchy R."/>
            <person name="Gladieux P."/>
            <person name="Thoren M.H."/>
            <person name="Johannesson H."/>
        </authorList>
    </citation>
    <scope>NUCLEOTIDE SEQUENCE</scope>
    <source>
        <strain evidence="1">CBS 955.72</strain>
    </source>
</reference>
<dbReference type="InterPro" id="IPR027417">
    <property type="entry name" value="P-loop_NTPase"/>
</dbReference>
<gene>
    <name evidence="1" type="ORF">B0T25DRAFT_612183</name>
</gene>
<keyword evidence="2" id="KW-1185">Reference proteome</keyword>
<evidence type="ECO:0000313" key="2">
    <source>
        <dbReference type="Proteomes" id="UP001275084"/>
    </source>
</evidence>
<organism evidence="1 2">
    <name type="scientific">Lasiosphaeria hispida</name>
    <dbReference type="NCBI Taxonomy" id="260671"/>
    <lineage>
        <taxon>Eukaryota</taxon>
        <taxon>Fungi</taxon>
        <taxon>Dikarya</taxon>
        <taxon>Ascomycota</taxon>
        <taxon>Pezizomycotina</taxon>
        <taxon>Sordariomycetes</taxon>
        <taxon>Sordariomycetidae</taxon>
        <taxon>Sordariales</taxon>
        <taxon>Lasiosphaeriaceae</taxon>
        <taxon>Lasiosphaeria</taxon>
    </lineage>
</organism>